<feature type="domain" description="HTH gntR-type" evidence="4">
    <location>
        <begin position="1"/>
        <end position="71"/>
    </location>
</feature>
<dbReference type="CDD" id="cd07377">
    <property type="entry name" value="WHTH_GntR"/>
    <property type="match status" value="1"/>
</dbReference>
<dbReference type="GO" id="GO:0003700">
    <property type="term" value="F:DNA-binding transcription factor activity"/>
    <property type="evidence" value="ECO:0007669"/>
    <property type="project" value="InterPro"/>
</dbReference>
<evidence type="ECO:0000256" key="1">
    <source>
        <dbReference type="ARBA" id="ARBA00023015"/>
    </source>
</evidence>
<organism evidence="5 6">
    <name type="scientific">Streptomyces montanisoli</name>
    <dbReference type="NCBI Taxonomy" id="2798581"/>
    <lineage>
        <taxon>Bacteria</taxon>
        <taxon>Bacillati</taxon>
        <taxon>Actinomycetota</taxon>
        <taxon>Actinomycetes</taxon>
        <taxon>Kitasatosporales</taxon>
        <taxon>Streptomycetaceae</taxon>
        <taxon>Streptomyces</taxon>
    </lineage>
</organism>
<evidence type="ECO:0000313" key="5">
    <source>
        <dbReference type="EMBL" id="MBP0460149.1"/>
    </source>
</evidence>
<dbReference type="Pfam" id="PF00392">
    <property type="entry name" value="GntR"/>
    <property type="match status" value="1"/>
</dbReference>
<comment type="caution">
    <text evidence="5">The sequence shown here is derived from an EMBL/GenBank/DDBJ whole genome shotgun (WGS) entry which is preliminary data.</text>
</comment>
<dbReference type="SMART" id="SM00345">
    <property type="entry name" value="HTH_GNTR"/>
    <property type="match status" value="1"/>
</dbReference>
<protein>
    <submittedName>
        <fullName evidence="5">Winged helix-turn-helix transcriptional regulator</fullName>
    </submittedName>
</protein>
<dbReference type="AlphaFoldDB" id="A0A940RZU0"/>
<evidence type="ECO:0000256" key="2">
    <source>
        <dbReference type="ARBA" id="ARBA00023125"/>
    </source>
</evidence>
<dbReference type="RefSeq" id="WP_209342510.1">
    <property type="nucleotide sequence ID" value="NZ_JAGIQL010000101.1"/>
</dbReference>
<dbReference type="InterPro" id="IPR036390">
    <property type="entry name" value="WH_DNA-bd_sf"/>
</dbReference>
<sequence length="289" mass="31937">MTKSDQLAGRLTADIASGRYPVGERLPSQAELRTAYGNVSRTTVMTALRRLTDQGLIRGGQGSPAVVVAKPGEAVGPATAAGIGDLRSALREAFEADEITMDVLSLTSETMATYLGDPVVLITQREIKPKSIRLRLMLPDITGIKLAFPRAVLPDGQESQVSDWSRPRHRDMVIRYAKTLEHSLLTLRDRGLVADVSVQIRTVPFTPPLKLYLLNGDQLLEGYYTLTTWQPEPPKGEPELTILDSDSFSADATLFRYTTPQHSVKVETAQRFFDSYWDNLAQEADFSQT</sequence>
<dbReference type="Gene3D" id="1.10.10.10">
    <property type="entry name" value="Winged helix-like DNA-binding domain superfamily/Winged helix DNA-binding domain"/>
    <property type="match status" value="1"/>
</dbReference>
<dbReference type="SUPFAM" id="SSF46785">
    <property type="entry name" value="Winged helix' DNA-binding domain"/>
    <property type="match status" value="1"/>
</dbReference>
<keyword evidence="3" id="KW-0804">Transcription</keyword>
<keyword evidence="6" id="KW-1185">Reference proteome</keyword>
<dbReference type="EMBL" id="JAGIQL010000101">
    <property type="protein sequence ID" value="MBP0460149.1"/>
    <property type="molecule type" value="Genomic_DNA"/>
</dbReference>
<keyword evidence="2" id="KW-0238">DNA-binding</keyword>
<dbReference type="GO" id="GO:0003677">
    <property type="term" value="F:DNA binding"/>
    <property type="evidence" value="ECO:0007669"/>
    <property type="project" value="UniProtKB-KW"/>
</dbReference>
<keyword evidence="1" id="KW-0805">Transcription regulation</keyword>
<name>A0A940RZU0_9ACTN</name>
<dbReference type="PANTHER" id="PTHR43537:SF24">
    <property type="entry name" value="GLUCONATE OPERON TRANSCRIPTIONAL REPRESSOR"/>
    <property type="match status" value="1"/>
</dbReference>
<dbReference type="InterPro" id="IPR036388">
    <property type="entry name" value="WH-like_DNA-bd_sf"/>
</dbReference>
<proteinExistence type="predicted"/>
<accession>A0A940RZU0</accession>
<evidence type="ECO:0000256" key="3">
    <source>
        <dbReference type="ARBA" id="ARBA00023163"/>
    </source>
</evidence>
<dbReference type="PROSITE" id="PS50949">
    <property type="entry name" value="HTH_GNTR"/>
    <property type="match status" value="1"/>
</dbReference>
<gene>
    <name evidence="5" type="ORF">JFN87_22025</name>
</gene>
<dbReference type="Proteomes" id="UP000670475">
    <property type="component" value="Unassembled WGS sequence"/>
</dbReference>
<evidence type="ECO:0000259" key="4">
    <source>
        <dbReference type="PROSITE" id="PS50949"/>
    </source>
</evidence>
<dbReference type="PANTHER" id="PTHR43537">
    <property type="entry name" value="TRANSCRIPTIONAL REGULATOR, GNTR FAMILY"/>
    <property type="match status" value="1"/>
</dbReference>
<evidence type="ECO:0000313" key="6">
    <source>
        <dbReference type="Proteomes" id="UP000670475"/>
    </source>
</evidence>
<reference evidence="5" key="1">
    <citation type="submission" date="2021-03" db="EMBL/GenBank/DDBJ databases">
        <title>Whole genome sequence of Streptomyces bomunensis MMS17-BM035.</title>
        <authorList>
            <person name="Lee J.H."/>
        </authorList>
    </citation>
    <scope>NUCLEOTIDE SEQUENCE</scope>
    <source>
        <strain evidence="5">MMS17-BM035</strain>
    </source>
</reference>
<dbReference type="InterPro" id="IPR000524">
    <property type="entry name" value="Tscrpt_reg_HTH_GntR"/>
</dbReference>